<sequence length="239" mass="27029">MEGNKKFLLVSFILAILLAIGEGIGLFLLSKELRGTLSSNEELKNRIEQLEKSMNPEENEKPQEENKTTTEQGAPENRSDEEVPQEEQPSTTEKIVDVYFSKDPASFDDPGIVVKVQRRTTEEDVYSFAVRQILNGPTDEERIRGYFSPFSLKGSSNCGGYDFKWWKIGKTLKIQICRQIQEVMPPEGYAGASLKAQQRVLNVLHKTLVYGPIEKLEIRDMNGNCYGKDADVDNLNTCE</sequence>
<feature type="compositionally biased region" description="Basic and acidic residues" evidence="1">
    <location>
        <begin position="51"/>
        <end position="68"/>
    </location>
</feature>
<comment type="caution">
    <text evidence="2">The sequence shown here is derived from an EMBL/GenBank/DDBJ whole genome shotgun (WGS) entry which is preliminary data.</text>
</comment>
<dbReference type="EMBL" id="DRVY01000015">
    <property type="protein sequence ID" value="HHR91982.1"/>
    <property type="molecule type" value="Genomic_DNA"/>
</dbReference>
<protein>
    <recommendedName>
        <fullName evidence="3">GerMN domain-containing protein</fullName>
    </recommendedName>
</protein>
<proteinExistence type="predicted"/>
<name>A0A7C5YYK1_UNCC3</name>
<evidence type="ECO:0008006" key="3">
    <source>
        <dbReference type="Google" id="ProtNLM"/>
    </source>
</evidence>
<feature type="region of interest" description="Disordered" evidence="1">
    <location>
        <begin position="51"/>
        <end position="92"/>
    </location>
</feature>
<gene>
    <name evidence="2" type="ORF">ENL96_00505</name>
</gene>
<accession>A0A7C5YYK1</accession>
<evidence type="ECO:0000313" key="2">
    <source>
        <dbReference type="EMBL" id="HHR91982.1"/>
    </source>
</evidence>
<dbReference type="AlphaFoldDB" id="A0A7C5YYK1"/>
<organism evidence="2">
    <name type="scientific">candidate division CPR3 bacterium</name>
    <dbReference type="NCBI Taxonomy" id="2268181"/>
    <lineage>
        <taxon>Bacteria</taxon>
        <taxon>Bacteria division CPR3</taxon>
    </lineage>
</organism>
<evidence type="ECO:0000256" key="1">
    <source>
        <dbReference type="SAM" id="MobiDB-lite"/>
    </source>
</evidence>
<reference evidence="2" key="1">
    <citation type="journal article" date="2020" name="mSystems">
        <title>Genome- and Community-Level Interaction Insights into Carbon Utilization and Element Cycling Functions of Hydrothermarchaeota in Hydrothermal Sediment.</title>
        <authorList>
            <person name="Zhou Z."/>
            <person name="Liu Y."/>
            <person name="Xu W."/>
            <person name="Pan J."/>
            <person name="Luo Z.H."/>
            <person name="Li M."/>
        </authorList>
    </citation>
    <scope>NUCLEOTIDE SEQUENCE [LARGE SCALE GENOMIC DNA]</scope>
    <source>
        <strain evidence="2">SpSt-1042</strain>
    </source>
</reference>